<dbReference type="InterPro" id="IPR012902">
    <property type="entry name" value="N_methyl_site"/>
</dbReference>
<keyword evidence="3" id="KW-0574">Periplasm</keyword>
<keyword evidence="4" id="KW-0998">Cell outer membrane</keyword>
<feature type="transmembrane region" description="Helical" evidence="5">
    <location>
        <begin position="20"/>
        <end position="38"/>
    </location>
</feature>
<gene>
    <name evidence="6" type="ORF">SAMN02745226_01362</name>
</gene>
<evidence type="ECO:0000256" key="5">
    <source>
        <dbReference type="SAM" id="Phobius"/>
    </source>
</evidence>
<name>A0A1M7SYP4_FERGO</name>
<dbReference type="NCBIfam" id="TIGR02532">
    <property type="entry name" value="IV_pilin_GFxxxE"/>
    <property type="match status" value="1"/>
</dbReference>
<evidence type="ECO:0000313" key="7">
    <source>
        <dbReference type="Proteomes" id="UP000184207"/>
    </source>
</evidence>
<comment type="subcellular location">
    <subcellularLocation>
        <location evidence="1">Cell outer membrane</location>
        <topology evidence="1">Single-pass membrane protein</topology>
    </subcellularLocation>
    <subcellularLocation>
        <location evidence="2">Periplasm</location>
    </subcellularLocation>
</comment>
<dbReference type="Gene3D" id="3.30.700.10">
    <property type="entry name" value="Glycoprotein, Type 4 Pilin"/>
    <property type="match status" value="1"/>
</dbReference>
<sequence>MLTKPFVSLKFRLGFTIVELLIAIMIISLLMTVALTLIPSTKIYENTRTSKIAQQFKNLEKAVQNHVNFEKPDSLTSLSIYLLEEKEYISAVPKTFFVSGTNFVNGVSSVFIDYAGNDVPIEKLREYGLSEATTVGNNIRVELRIHKSW</sequence>
<evidence type="ECO:0000313" key="6">
    <source>
        <dbReference type="EMBL" id="SHN63566.1"/>
    </source>
</evidence>
<evidence type="ECO:0000256" key="1">
    <source>
        <dbReference type="ARBA" id="ARBA00004203"/>
    </source>
</evidence>
<dbReference type="STRING" id="1121883.SAMN02745226_01362"/>
<proteinExistence type="predicted"/>
<dbReference type="Pfam" id="PF07963">
    <property type="entry name" value="N_methyl"/>
    <property type="match status" value="1"/>
</dbReference>
<evidence type="ECO:0000256" key="2">
    <source>
        <dbReference type="ARBA" id="ARBA00004418"/>
    </source>
</evidence>
<keyword evidence="5" id="KW-1133">Transmembrane helix</keyword>
<keyword evidence="7" id="KW-1185">Reference proteome</keyword>
<reference evidence="7" key="1">
    <citation type="submission" date="2016-12" db="EMBL/GenBank/DDBJ databases">
        <authorList>
            <person name="Varghese N."/>
            <person name="Submissions S."/>
        </authorList>
    </citation>
    <scope>NUCLEOTIDE SEQUENCE [LARGE SCALE GENOMIC DNA]</scope>
    <source>
        <strain evidence="7">DSM 13020</strain>
    </source>
</reference>
<dbReference type="GO" id="GO:0042597">
    <property type="term" value="C:periplasmic space"/>
    <property type="evidence" value="ECO:0007669"/>
    <property type="project" value="UniProtKB-SubCell"/>
</dbReference>
<accession>A0A1M7SYP4</accession>
<dbReference type="EMBL" id="FRDJ01000007">
    <property type="protein sequence ID" value="SHN63566.1"/>
    <property type="molecule type" value="Genomic_DNA"/>
</dbReference>
<keyword evidence="5" id="KW-0812">Transmembrane</keyword>
<protein>
    <submittedName>
        <fullName evidence="6">Prepilin-type N-terminal cleavage/methylation domain-containing protein</fullName>
    </submittedName>
</protein>
<keyword evidence="5" id="KW-0472">Membrane</keyword>
<dbReference type="SUPFAM" id="SSF54523">
    <property type="entry name" value="Pili subunits"/>
    <property type="match status" value="1"/>
</dbReference>
<evidence type="ECO:0000256" key="4">
    <source>
        <dbReference type="ARBA" id="ARBA00023237"/>
    </source>
</evidence>
<dbReference type="AlphaFoldDB" id="A0A1M7SYP4"/>
<organism evidence="6 7">
    <name type="scientific">Fervidobacterium gondwanense DSM 13020</name>
    <dbReference type="NCBI Taxonomy" id="1121883"/>
    <lineage>
        <taxon>Bacteria</taxon>
        <taxon>Thermotogati</taxon>
        <taxon>Thermotogota</taxon>
        <taxon>Thermotogae</taxon>
        <taxon>Thermotogales</taxon>
        <taxon>Fervidobacteriaceae</taxon>
        <taxon>Fervidobacterium</taxon>
    </lineage>
</organism>
<evidence type="ECO:0000256" key="3">
    <source>
        <dbReference type="ARBA" id="ARBA00022764"/>
    </source>
</evidence>
<dbReference type="Proteomes" id="UP000184207">
    <property type="component" value="Unassembled WGS sequence"/>
</dbReference>
<dbReference type="InterPro" id="IPR045584">
    <property type="entry name" value="Pilin-like"/>
</dbReference>
<dbReference type="GO" id="GO:0009279">
    <property type="term" value="C:cell outer membrane"/>
    <property type="evidence" value="ECO:0007669"/>
    <property type="project" value="UniProtKB-SubCell"/>
</dbReference>